<evidence type="ECO:0000256" key="13">
    <source>
        <dbReference type="PROSITE-ProRule" id="PRU00267"/>
    </source>
</evidence>
<dbReference type="GO" id="GO:0000981">
    <property type="term" value="F:DNA-binding transcription factor activity, RNA polymerase II-specific"/>
    <property type="evidence" value="ECO:0007669"/>
    <property type="project" value="TreeGrafter"/>
</dbReference>
<dbReference type="SMART" id="SM00398">
    <property type="entry name" value="HMG"/>
    <property type="match status" value="1"/>
</dbReference>
<evidence type="ECO:0000259" key="16">
    <source>
        <dbReference type="PROSITE" id="PS51148"/>
    </source>
</evidence>
<dbReference type="SUPFAM" id="SSF47095">
    <property type="entry name" value="HMG-box"/>
    <property type="match status" value="1"/>
</dbReference>
<feature type="region of interest" description="Disordered" evidence="14">
    <location>
        <begin position="331"/>
        <end position="350"/>
    </location>
</feature>
<evidence type="ECO:0000256" key="11">
    <source>
        <dbReference type="ARBA" id="ARBA00030026"/>
    </source>
</evidence>
<feature type="region of interest" description="Disordered" evidence="14">
    <location>
        <begin position="138"/>
        <end position="168"/>
    </location>
</feature>
<keyword evidence="4" id="KW-0879">Wnt signaling pathway</keyword>
<comment type="subcellular location">
    <subcellularLocation>
        <location evidence="1">Nucleus</location>
    </subcellularLocation>
</comment>
<dbReference type="PANTHER" id="PTHR15499:SF3">
    <property type="entry name" value="HMG BOX-CONTAINING PROTEIN 1"/>
    <property type="match status" value="1"/>
</dbReference>
<dbReference type="GO" id="GO:0000978">
    <property type="term" value="F:RNA polymerase II cis-regulatory region sequence-specific DNA binding"/>
    <property type="evidence" value="ECO:0007669"/>
    <property type="project" value="TreeGrafter"/>
</dbReference>
<evidence type="ECO:0000256" key="5">
    <source>
        <dbReference type="ARBA" id="ARBA00022843"/>
    </source>
</evidence>
<evidence type="ECO:0000256" key="2">
    <source>
        <dbReference type="ARBA" id="ARBA00017229"/>
    </source>
</evidence>
<feature type="domain" description="AXH" evidence="16">
    <location>
        <begin position="193"/>
        <end position="336"/>
    </location>
</feature>
<dbReference type="Proteomes" id="UP000678499">
    <property type="component" value="Unassembled WGS sequence"/>
</dbReference>
<dbReference type="InterPro" id="IPR036096">
    <property type="entry name" value="Ataxin_AXH_dom_sf"/>
</dbReference>
<organism evidence="17">
    <name type="scientific">Notodromas monacha</name>
    <dbReference type="NCBI Taxonomy" id="399045"/>
    <lineage>
        <taxon>Eukaryota</taxon>
        <taxon>Metazoa</taxon>
        <taxon>Ecdysozoa</taxon>
        <taxon>Arthropoda</taxon>
        <taxon>Crustacea</taxon>
        <taxon>Oligostraca</taxon>
        <taxon>Ostracoda</taxon>
        <taxon>Podocopa</taxon>
        <taxon>Podocopida</taxon>
        <taxon>Cypridocopina</taxon>
        <taxon>Cypridoidea</taxon>
        <taxon>Cyprididae</taxon>
        <taxon>Notodromas</taxon>
    </lineage>
</organism>
<dbReference type="InterPro" id="IPR003652">
    <property type="entry name" value="Ataxin_AXH_dom"/>
</dbReference>
<sequence length="569" mass="61772">MEHNSEKYGGCGVLGIDTSTAQYPAMGLQTEVKSEDDDTFRALSWSSLGEAVDLNEGFTPASLDLSVNCAKGFSSSVFHLQNSSNCDTSVASSSLKISQTENSAEDCPEAKFVPPPSKETPHLKFSIASLGLEGLLTPASSSSSSQPSSVASSAEALDGRPLSPAKRSTRYFMPPANVPLSLPLDLTTSPYPFSAVVPTPIWGCFLNGTKIRFGNGDEGPWISVEDLGRRYKEEPLTPVGSPYCDSARCPLFVQKIERVANQSDLTYAVIRFRISDIGTVSSFTAACAIDHPFFVRDSGWSSVFPEMMTNNYGMPCRELTVGDVVIQPISSTPSPGPKSSGILSAQPPECHTSLTPDLETRLKVYGILFTFPPPPNMCTSETLSMPSSPYLMTGSHAQLPTPHSPFPRGLLLHSHRPGPSSVPSPSYHVPHHLGAFSSPSTMHSSALISPMGFPTLSSSSDLLMLSPPESPSIRHGIGAPLEIDRTRRPMNGFMLFAKYFRQEMIQANPGKDNRSISILLGDAWKRLTVAQREEYSMCAREMAEEYKQAHPDCWKRKRTKVKQPKSVGQ</sequence>
<keyword evidence="18" id="KW-1185">Reference proteome</keyword>
<evidence type="ECO:0000256" key="7">
    <source>
        <dbReference type="ARBA" id="ARBA00023125"/>
    </source>
</evidence>
<keyword evidence="8" id="KW-0804">Transcription</keyword>
<dbReference type="SMART" id="SM00536">
    <property type="entry name" value="AXH"/>
    <property type="match status" value="1"/>
</dbReference>
<evidence type="ECO:0000256" key="4">
    <source>
        <dbReference type="ARBA" id="ARBA00022687"/>
    </source>
</evidence>
<dbReference type="GO" id="GO:0005634">
    <property type="term" value="C:nucleus"/>
    <property type="evidence" value="ECO:0007669"/>
    <property type="project" value="UniProtKB-SubCell"/>
</dbReference>
<keyword evidence="7 13" id="KW-0238">DNA-binding</keyword>
<dbReference type="PROSITE" id="PS51148">
    <property type="entry name" value="AXH"/>
    <property type="match status" value="1"/>
</dbReference>
<dbReference type="GO" id="GO:0016055">
    <property type="term" value="P:Wnt signaling pathway"/>
    <property type="evidence" value="ECO:0007669"/>
    <property type="project" value="UniProtKB-KW"/>
</dbReference>
<evidence type="ECO:0000256" key="12">
    <source>
        <dbReference type="ARBA" id="ARBA00030708"/>
    </source>
</evidence>
<protein>
    <recommendedName>
        <fullName evidence="2">HMG box-containing protein 1</fullName>
    </recommendedName>
    <alternativeName>
        <fullName evidence="12">HMG box transcription factor 1</fullName>
    </alternativeName>
    <alternativeName>
        <fullName evidence="11">High mobility group box transcription factor 1</fullName>
    </alternativeName>
</protein>
<dbReference type="Pfam" id="PF08517">
    <property type="entry name" value="AXH"/>
    <property type="match status" value="1"/>
</dbReference>
<evidence type="ECO:0000256" key="14">
    <source>
        <dbReference type="SAM" id="MobiDB-lite"/>
    </source>
</evidence>
<feature type="compositionally biased region" description="Low complexity" evidence="14">
    <location>
        <begin position="331"/>
        <end position="342"/>
    </location>
</feature>
<dbReference type="SUPFAM" id="SSF102031">
    <property type="entry name" value="AXH domain"/>
    <property type="match status" value="1"/>
</dbReference>
<dbReference type="PANTHER" id="PTHR15499">
    <property type="entry name" value="HMG BOX-CONTAINING PROTEIN 1"/>
    <property type="match status" value="1"/>
</dbReference>
<evidence type="ECO:0000256" key="6">
    <source>
        <dbReference type="ARBA" id="ARBA00023015"/>
    </source>
</evidence>
<gene>
    <name evidence="17" type="ORF">NMOB1V02_LOCUS986</name>
</gene>
<evidence type="ECO:0000256" key="1">
    <source>
        <dbReference type="ARBA" id="ARBA00004123"/>
    </source>
</evidence>
<evidence type="ECO:0000256" key="8">
    <source>
        <dbReference type="ARBA" id="ARBA00023163"/>
    </source>
</evidence>
<evidence type="ECO:0000259" key="15">
    <source>
        <dbReference type="PROSITE" id="PS50118"/>
    </source>
</evidence>
<dbReference type="GO" id="GO:0003723">
    <property type="term" value="F:RNA binding"/>
    <property type="evidence" value="ECO:0007669"/>
    <property type="project" value="InterPro"/>
</dbReference>
<dbReference type="InterPro" id="IPR009071">
    <property type="entry name" value="HMG_box_dom"/>
</dbReference>
<dbReference type="OrthoDB" id="498543at2759"/>
<feature type="compositionally biased region" description="Low complexity" evidence="14">
    <location>
        <begin position="139"/>
        <end position="156"/>
    </location>
</feature>
<evidence type="ECO:0000313" key="18">
    <source>
        <dbReference type="Proteomes" id="UP000678499"/>
    </source>
</evidence>
<dbReference type="EMBL" id="CAJPEX010000091">
    <property type="protein sequence ID" value="CAG0913234.1"/>
    <property type="molecule type" value="Genomic_DNA"/>
</dbReference>
<evidence type="ECO:0000313" key="17">
    <source>
        <dbReference type="EMBL" id="CAD7273082.1"/>
    </source>
</evidence>
<reference evidence="17" key="1">
    <citation type="submission" date="2020-11" db="EMBL/GenBank/DDBJ databases">
        <authorList>
            <person name="Tran Van P."/>
        </authorList>
    </citation>
    <scope>NUCLEOTIDE SEQUENCE</scope>
</reference>
<keyword evidence="5" id="KW-0832">Ubl conjugation</keyword>
<keyword evidence="9 13" id="KW-0539">Nucleus</keyword>
<proteinExistence type="predicted"/>
<name>A0A7R9BG50_9CRUS</name>
<evidence type="ECO:0000256" key="9">
    <source>
        <dbReference type="ARBA" id="ARBA00023242"/>
    </source>
</evidence>
<accession>A0A7R9BG50</accession>
<dbReference type="InterPro" id="IPR036910">
    <property type="entry name" value="HMG_box_dom_sf"/>
</dbReference>
<comment type="function">
    <text evidence="10">Transcriptional repressor that binds to the promoter region of target genes. Plays a role in the regulation of the cell cycle and of the Wnt pathway. Binds preferentially to the sequence 5'-TTCATTCATTCA-3'. Binding to the histone H1.0 promoter is enhanced by interaction with RB1. Disrupts the interaction between DNA and TCF4.</text>
</comment>
<dbReference type="EMBL" id="OA882128">
    <property type="protein sequence ID" value="CAD7273082.1"/>
    <property type="molecule type" value="Genomic_DNA"/>
</dbReference>
<dbReference type="Pfam" id="PF00505">
    <property type="entry name" value="HMG_box"/>
    <property type="match status" value="1"/>
</dbReference>
<feature type="domain" description="HMG box" evidence="15">
    <location>
        <begin position="486"/>
        <end position="554"/>
    </location>
</feature>
<evidence type="ECO:0000256" key="3">
    <source>
        <dbReference type="ARBA" id="ARBA00022491"/>
    </source>
</evidence>
<dbReference type="InterPro" id="IPR039655">
    <property type="entry name" value="HBP1"/>
</dbReference>
<dbReference type="AlphaFoldDB" id="A0A7R9BG50"/>
<keyword evidence="3" id="KW-0678">Repressor</keyword>
<dbReference type="Gene3D" id="1.10.30.10">
    <property type="entry name" value="High mobility group box domain"/>
    <property type="match status" value="1"/>
</dbReference>
<evidence type="ECO:0000256" key="10">
    <source>
        <dbReference type="ARBA" id="ARBA00025095"/>
    </source>
</evidence>
<feature type="DNA-binding region" description="HMG box" evidence="13">
    <location>
        <begin position="486"/>
        <end position="554"/>
    </location>
</feature>
<dbReference type="PROSITE" id="PS50118">
    <property type="entry name" value="HMG_BOX_2"/>
    <property type="match status" value="1"/>
</dbReference>
<keyword evidence="6" id="KW-0805">Transcription regulation</keyword>